<keyword evidence="6" id="KW-0378">Hydrolase</keyword>
<feature type="binding site" evidence="4">
    <location>
        <position position="191"/>
    </location>
    <ligand>
        <name>GTP</name>
        <dbReference type="ChEBI" id="CHEBI:37565"/>
    </ligand>
</feature>
<evidence type="ECO:0000256" key="3">
    <source>
        <dbReference type="PIRNR" id="PIRNR006230"/>
    </source>
</evidence>
<evidence type="ECO:0000256" key="2">
    <source>
        <dbReference type="ARBA" id="ARBA00023134"/>
    </source>
</evidence>
<evidence type="ECO:0000259" key="5">
    <source>
        <dbReference type="Pfam" id="PF01926"/>
    </source>
</evidence>
<dbReference type="GO" id="GO:0003924">
    <property type="term" value="F:GTPase activity"/>
    <property type="evidence" value="ECO:0007669"/>
    <property type="project" value="TreeGrafter"/>
</dbReference>
<dbReference type="Pfam" id="PF01926">
    <property type="entry name" value="MMR_HSR1"/>
    <property type="match status" value="1"/>
</dbReference>
<dbReference type="InterPro" id="IPR027417">
    <property type="entry name" value="P-loop_NTPase"/>
</dbReference>
<dbReference type="InterPro" id="IPR006073">
    <property type="entry name" value="GTP-bd"/>
</dbReference>
<reference evidence="6" key="1">
    <citation type="journal article" date="2020" name="Stud. Mycol.">
        <title>101 Dothideomycetes genomes: a test case for predicting lifestyles and emergence of pathogens.</title>
        <authorList>
            <person name="Haridas S."/>
            <person name="Albert R."/>
            <person name="Binder M."/>
            <person name="Bloem J."/>
            <person name="Labutti K."/>
            <person name="Salamov A."/>
            <person name="Andreopoulos B."/>
            <person name="Baker S."/>
            <person name="Barry K."/>
            <person name="Bills G."/>
            <person name="Bluhm B."/>
            <person name="Cannon C."/>
            <person name="Castanera R."/>
            <person name="Culley D."/>
            <person name="Daum C."/>
            <person name="Ezra D."/>
            <person name="Gonzalez J."/>
            <person name="Henrissat B."/>
            <person name="Kuo A."/>
            <person name="Liang C."/>
            <person name="Lipzen A."/>
            <person name="Lutzoni F."/>
            <person name="Magnuson J."/>
            <person name="Mondo S."/>
            <person name="Nolan M."/>
            <person name="Ohm R."/>
            <person name="Pangilinan J."/>
            <person name="Park H.-J."/>
            <person name="Ramirez L."/>
            <person name="Alfaro M."/>
            <person name="Sun H."/>
            <person name="Tritt A."/>
            <person name="Yoshinaga Y."/>
            <person name="Zwiers L.-H."/>
            <person name="Turgeon B."/>
            <person name="Goodwin S."/>
            <person name="Spatafora J."/>
            <person name="Crous P."/>
            <person name="Grigoriev I."/>
        </authorList>
    </citation>
    <scope>NUCLEOTIDE SEQUENCE</scope>
    <source>
        <strain evidence="6">CBS 480.64</strain>
    </source>
</reference>
<comment type="function">
    <text evidence="3">Mitochondrial GTPase involved in assembly of the large ribosomal subunit. Plays a role in expression of the mitochondrial translational machinery.</text>
</comment>
<proteinExistence type="inferred from homology"/>
<evidence type="ECO:0000313" key="6">
    <source>
        <dbReference type="EMBL" id="KAF2860698.1"/>
    </source>
</evidence>
<dbReference type="GO" id="GO:0032543">
    <property type="term" value="P:mitochondrial translation"/>
    <property type="evidence" value="ECO:0007669"/>
    <property type="project" value="TreeGrafter"/>
</dbReference>
<feature type="binding site" evidence="4">
    <location>
        <begin position="135"/>
        <end position="140"/>
    </location>
    <ligand>
        <name>GTP</name>
        <dbReference type="ChEBI" id="CHEBI:37565"/>
    </ligand>
</feature>
<dbReference type="Gene3D" id="1.10.1580.10">
    <property type="match status" value="1"/>
</dbReference>
<dbReference type="PANTHER" id="PTHR45782:SF4">
    <property type="entry name" value="MITOCHONDRIAL RIBOSOME-ASSOCIATED GTPASE 1"/>
    <property type="match status" value="1"/>
</dbReference>
<keyword evidence="3" id="KW-0496">Mitochondrion</keyword>
<keyword evidence="1 3" id="KW-0547">Nucleotide-binding</keyword>
<keyword evidence="7" id="KW-1185">Reference proteome</keyword>
<accession>A0A6A7C1Y1</accession>
<evidence type="ECO:0000256" key="1">
    <source>
        <dbReference type="ARBA" id="ARBA00022741"/>
    </source>
</evidence>
<comment type="subcellular location">
    <subcellularLocation>
        <location evidence="3">Mitochondrion inner membrane</location>
        <topology evidence="3">Peripheral membrane protein</topology>
    </subcellularLocation>
</comment>
<dbReference type="AlphaFoldDB" id="A0A6A7C1Y1"/>
<dbReference type="EMBL" id="MU005979">
    <property type="protein sequence ID" value="KAF2860698.1"/>
    <property type="molecule type" value="Genomic_DNA"/>
</dbReference>
<dbReference type="Gene3D" id="3.40.50.300">
    <property type="entry name" value="P-loop containing nucleotide triphosphate hydrolases"/>
    <property type="match status" value="1"/>
</dbReference>
<dbReference type="InterPro" id="IPR016478">
    <property type="entry name" value="GTPase_MTG1"/>
</dbReference>
<sequence>MEAFVPRLAFPVLESLPRSYYLGHHAAGLAKMRSLLGSINLVIECRDSRVPLTSHNPLFEQSLGEREHIIVYTKKDLCPVISPQLPLLRRFHFPSELLCCDHRSPGDVRRVMSHIKRERTGDLAGLRVMVVGMPNVGKSSLLNALRAQGMGRGKAARTGAQPGITRKIGTGVKILDSKDRSETVYLIDTPGVFMPYVPNMEAMLRLALCGCVKDAVIQPLTLADYLLFHMNKHDPKLYGDYASPTNDVAMLLDGVARRAFPLKKGGEPDLNGAAMWIIQRWRNGLLGSFGLDEVSDASWQALVESREAQSFSKSRREWMKRRRQGET</sequence>
<protein>
    <recommendedName>
        <fullName evidence="3">Mitochondrial GTPase 1</fullName>
    </recommendedName>
</protein>
<dbReference type="PANTHER" id="PTHR45782">
    <property type="entry name" value="MITOCHONDRIAL RIBOSOME-ASSOCIATED GTPASE 1"/>
    <property type="match status" value="1"/>
</dbReference>
<dbReference type="OrthoDB" id="269151at2759"/>
<dbReference type="SUPFAM" id="SSF52540">
    <property type="entry name" value="P-loop containing nucleoside triphosphate hydrolases"/>
    <property type="match status" value="1"/>
</dbReference>
<gene>
    <name evidence="6" type="ORF">K470DRAFT_216585</name>
</gene>
<dbReference type="GO" id="GO:0005525">
    <property type="term" value="F:GTP binding"/>
    <property type="evidence" value="ECO:0007669"/>
    <property type="project" value="UniProtKB-KW"/>
</dbReference>
<comment type="similarity">
    <text evidence="3">Belongs to the TRAFAC class YlqF/YawG GTPase family. MTG1 subfamily.</text>
</comment>
<dbReference type="Proteomes" id="UP000799421">
    <property type="component" value="Unassembled WGS sequence"/>
</dbReference>
<dbReference type="InterPro" id="IPR023179">
    <property type="entry name" value="GTP-bd_ortho_bundle_sf"/>
</dbReference>
<evidence type="ECO:0000313" key="7">
    <source>
        <dbReference type="Proteomes" id="UP000799421"/>
    </source>
</evidence>
<evidence type="ECO:0000256" key="4">
    <source>
        <dbReference type="PIRSR" id="PIRSR006230-1"/>
    </source>
</evidence>
<keyword evidence="2 3" id="KW-0342">GTP-binding</keyword>
<dbReference type="PIRSF" id="PIRSF006230">
    <property type="entry name" value="MG442"/>
    <property type="match status" value="1"/>
</dbReference>
<dbReference type="GO" id="GO:0005743">
    <property type="term" value="C:mitochondrial inner membrane"/>
    <property type="evidence" value="ECO:0007669"/>
    <property type="project" value="UniProtKB-SubCell"/>
</dbReference>
<name>A0A6A7C1Y1_9PEZI</name>
<dbReference type="CDD" id="cd01856">
    <property type="entry name" value="YlqF"/>
    <property type="match status" value="1"/>
</dbReference>
<organism evidence="6 7">
    <name type="scientific">Piedraia hortae CBS 480.64</name>
    <dbReference type="NCBI Taxonomy" id="1314780"/>
    <lineage>
        <taxon>Eukaryota</taxon>
        <taxon>Fungi</taxon>
        <taxon>Dikarya</taxon>
        <taxon>Ascomycota</taxon>
        <taxon>Pezizomycotina</taxon>
        <taxon>Dothideomycetes</taxon>
        <taxon>Dothideomycetidae</taxon>
        <taxon>Capnodiales</taxon>
        <taxon>Piedraiaceae</taxon>
        <taxon>Piedraia</taxon>
    </lineage>
</organism>
<feature type="domain" description="G" evidence="5">
    <location>
        <begin position="127"/>
        <end position="194"/>
    </location>
</feature>